<dbReference type="GO" id="GO:0008817">
    <property type="term" value="F:corrinoid adenosyltransferase activity"/>
    <property type="evidence" value="ECO:0007669"/>
    <property type="project" value="UniProtKB-UniRule"/>
</dbReference>
<keyword evidence="5 14" id="KW-0169">Cobalamin biosynthesis</keyword>
<evidence type="ECO:0000313" key="17">
    <source>
        <dbReference type="Proteomes" id="UP000001823"/>
    </source>
</evidence>
<dbReference type="PANTHER" id="PTHR12213:SF0">
    <property type="entry name" value="CORRINOID ADENOSYLTRANSFERASE MMAB"/>
    <property type="match status" value="1"/>
</dbReference>
<evidence type="ECO:0000256" key="13">
    <source>
        <dbReference type="ARBA" id="ARBA00048692"/>
    </source>
</evidence>
<dbReference type="NCBIfam" id="TIGR00636">
    <property type="entry name" value="PduO_Nterm"/>
    <property type="match status" value="1"/>
</dbReference>
<dbReference type="HOGENOM" id="CLU_083486_0_1_9"/>
<dbReference type="GO" id="GO:0009236">
    <property type="term" value="P:cobalamin biosynthetic process"/>
    <property type="evidence" value="ECO:0007669"/>
    <property type="project" value="UniProtKB-UniRule"/>
</dbReference>
<dbReference type="Pfam" id="PF01923">
    <property type="entry name" value="Cob_adeno_trans"/>
    <property type="match status" value="1"/>
</dbReference>
<comment type="catalytic activity">
    <reaction evidence="12 14">
        <text>2 cob(II)yrinate a,c diamide + reduced [electron-transfer flavoprotein] + 2 ATP = 2 adenosylcob(III)yrinate a,c-diamide + 2 triphosphate + oxidized [electron-transfer flavoprotein] + 3 H(+)</text>
        <dbReference type="Rhea" id="RHEA:11528"/>
        <dbReference type="Rhea" id="RHEA-COMP:10685"/>
        <dbReference type="Rhea" id="RHEA-COMP:10686"/>
        <dbReference type="ChEBI" id="CHEBI:15378"/>
        <dbReference type="ChEBI" id="CHEBI:18036"/>
        <dbReference type="ChEBI" id="CHEBI:30616"/>
        <dbReference type="ChEBI" id="CHEBI:57692"/>
        <dbReference type="ChEBI" id="CHEBI:58307"/>
        <dbReference type="ChEBI" id="CHEBI:58503"/>
        <dbReference type="ChEBI" id="CHEBI:58537"/>
        <dbReference type="EC" id="2.5.1.17"/>
    </reaction>
</comment>
<evidence type="ECO:0000256" key="12">
    <source>
        <dbReference type="ARBA" id="ARBA00048555"/>
    </source>
</evidence>
<dbReference type="InterPro" id="IPR036451">
    <property type="entry name" value="CblAdoTrfase-like_sf"/>
</dbReference>
<dbReference type="Gene3D" id="1.20.1200.10">
    <property type="entry name" value="Cobalamin adenosyltransferase-like"/>
    <property type="match status" value="1"/>
</dbReference>
<dbReference type="PANTHER" id="PTHR12213">
    <property type="entry name" value="CORRINOID ADENOSYLTRANSFERASE"/>
    <property type="match status" value="1"/>
</dbReference>
<evidence type="ECO:0000256" key="3">
    <source>
        <dbReference type="ARBA" id="ARBA00012454"/>
    </source>
</evidence>
<comment type="catalytic activity">
    <reaction evidence="13 14">
        <text>2 cob(II)alamin + reduced [electron-transfer flavoprotein] + 2 ATP = 2 adenosylcob(III)alamin + 2 triphosphate + oxidized [electron-transfer flavoprotein] + 3 H(+)</text>
        <dbReference type="Rhea" id="RHEA:28671"/>
        <dbReference type="Rhea" id="RHEA-COMP:10685"/>
        <dbReference type="Rhea" id="RHEA-COMP:10686"/>
        <dbReference type="ChEBI" id="CHEBI:15378"/>
        <dbReference type="ChEBI" id="CHEBI:16304"/>
        <dbReference type="ChEBI" id="CHEBI:18036"/>
        <dbReference type="ChEBI" id="CHEBI:18408"/>
        <dbReference type="ChEBI" id="CHEBI:30616"/>
        <dbReference type="ChEBI" id="CHEBI:57692"/>
        <dbReference type="ChEBI" id="CHEBI:58307"/>
        <dbReference type="EC" id="2.5.1.17"/>
    </reaction>
</comment>
<evidence type="ECO:0000256" key="9">
    <source>
        <dbReference type="ARBA" id="ARBA00031529"/>
    </source>
</evidence>
<dbReference type="GeneID" id="93002544"/>
<dbReference type="UniPathway" id="UPA00148">
    <property type="reaction ID" value="UER00233"/>
</dbReference>
<dbReference type="eggNOG" id="COG2096">
    <property type="taxonomic scope" value="Bacteria"/>
</dbReference>
<keyword evidence="8 14" id="KW-0067">ATP-binding</keyword>
<keyword evidence="6 14" id="KW-0808">Transferase</keyword>
<evidence type="ECO:0000256" key="11">
    <source>
        <dbReference type="ARBA" id="ARBA00033354"/>
    </source>
</evidence>
<name>A0A0H2YNZ2_CLOP1</name>
<reference evidence="16 17" key="1">
    <citation type="journal article" date="2006" name="Genome Res.">
        <title>Skewed genomic variability in strains of the toxigenic bacterial pathogen, Clostridium perfringens.</title>
        <authorList>
            <person name="Myers G.S."/>
            <person name="Rasko D.A."/>
            <person name="Cheung J.K."/>
            <person name="Ravel J."/>
            <person name="Seshadri R."/>
            <person name="Deboy R.T."/>
            <person name="Ren Q."/>
            <person name="Varga J."/>
            <person name="Awad M.M."/>
            <person name="Brinkac L.M."/>
            <person name="Daugherty S.C."/>
            <person name="Haft D.H."/>
            <person name="Dodson R.J."/>
            <person name="Madupu R."/>
            <person name="Nelson W.C."/>
            <person name="Rosovitz M.J."/>
            <person name="Sullivan S.A."/>
            <person name="Khouri H."/>
            <person name="Dimitrov G.I."/>
            <person name="Watkins K.L."/>
            <person name="Mulligan S."/>
            <person name="Benton J."/>
            <person name="Radune D."/>
            <person name="Fisher D.J."/>
            <person name="Atkins H.S."/>
            <person name="Hiscox T."/>
            <person name="Jost B.H."/>
            <person name="Billington S.J."/>
            <person name="Songer J.G."/>
            <person name="McClane B.A."/>
            <person name="Titball R.W."/>
            <person name="Rood J.I."/>
            <person name="Melville S.B."/>
            <person name="Paulsen I.T."/>
        </authorList>
    </citation>
    <scope>NUCLEOTIDE SEQUENCE [LARGE SCALE GENOMIC DNA]</scope>
    <source>
        <strain evidence="17">ATCC 13124 / DSM 756 / JCM 1290 / NCIMB 6125 / NCTC 8237 / S 107 / Type A</strain>
    </source>
</reference>
<evidence type="ECO:0000256" key="7">
    <source>
        <dbReference type="ARBA" id="ARBA00022741"/>
    </source>
</evidence>
<accession>A0A0H2YNZ2</accession>
<evidence type="ECO:0000259" key="15">
    <source>
        <dbReference type="Pfam" id="PF01923"/>
    </source>
</evidence>
<feature type="domain" description="Cobalamin adenosyltransferase-like" evidence="15">
    <location>
        <begin position="3"/>
        <end position="166"/>
    </location>
</feature>
<evidence type="ECO:0000256" key="10">
    <source>
        <dbReference type="ARBA" id="ARBA00033334"/>
    </source>
</evidence>
<sequence>MNIYTKTGDKGTTSLFGGSRVDKCDLRVDAYGTIDELISFIGLAYAELTDEEEKEILNKIQKELFMLGAELASDEKGLELLKDKIQLEHIEYLEKLIDKYMGIAGPLTAFVIPGKNKPSATLHVARTVARRGERIMTALNEVQPLREEIKKYINRLSDTLFALARYYEEK</sequence>
<dbReference type="SUPFAM" id="SSF89028">
    <property type="entry name" value="Cobalamin adenosyltransferase-like"/>
    <property type="match status" value="1"/>
</dbReference>
<dbReference type="STRING" id="195103.CPF_1178"/>
<protein>
    <recommendedName>
        <fullName evidence="4 14">Corrinoid adenosyltransferase</fullName>
        <ecNumber evidence="3 14">2.5.1.17</ecNumber>
    </recommendedName>
    <alternativeName>
        <fullName evidence="9 14">Cob(II)alamin adenosyltransferase</fullName>
    </alternativeName>
    <alternativeName>
        <fullName evidence="11 14">Cob(II)yrinic acid a,c-diamide adenosyltransferase</fullName>
    </alternativeName>
    <alternativeName>
        <fullName evidence="10 14">Cobinamide/cobalamin adenosyltransferase</fullName>
    </alternativeName>
</protein>
<dbReference type="EMBL" id="CP000246">
    <property type="protein sequence ID" value="ABG82537.1"/>
    <property type="molecule type" value="Genomic_DNA"/>
</dbReference>
<dbReference type="GO" id="GO:0005524">
    <property type="term" value="F:ATP binding"/>
    <property type="evidence" value="ECO:0007669"/>
    <property type="project" value="UniProtKB-UniRule"/>
</dbReference>
<comment type="similarity">
    <text evidence="2 14">Belongs to the Cob(I)alamin adenosyltransferase family.</text>
</comment>
<organism evidence="16 17">
    <name type="scientific">Clostridium perfringens (strain ATCC 13124 / DSM 756 / JCM 1290 / NCIMB 6125 / NCTC 8237 / Type A)</name>
    <dbReference type="NCBI Taxonomy" id="195103"/>
    <lineage>
        <taxon>Bacteria</taxon>
        <taxon>Bacillati</taxon>
        <taxon>Bacillota</taxon>
        <taxon>Clostridia</taxon>
        <taxon>Eubacteriales</taxon>
        <taxon>Clostridiaceae</taxon>
        <taxon>Clostridium</taxon>
    </lineage>
</organism>
<evidence type="ECO:0000256" key="2">
    <source>
        <dbReference type="ARBA" id="ARBA00007487"/>
    </source>
</evidence>
<dbReference type="InterPro" id="IPR029499">
    <property type="entry name" value="PduO-typ"/>
</dbReference>
<dbReference type="PaxDb" id="195103-CPF_1178"/>
<evidence type="ECO:0000256" key="5">
    <source>
        <dbReference type="ARBA" id="ARBA00022573"/>
    </source>
</evidence>
<proteinExistence type="inferred from homology"/>
<dbReference type="EC" id="2.5.1.17" evidence="3 14"/>
<evidence type="ECO:0000256" key="1">
    <source>
        <dbReference type="ARBA" id="ARBA00005121"/>
    </source>
</evidence>
<dbReference type="Proteomes" id="UP000001823">
    <property type="component" value="Chromosome"/>
</dbReference>
<gene>
    <name evidence="16" type="ordered locus">CPF_1178</name>
</gene>
<dbReference type="KEGG" id="cpf:CPF_1178"/>
<keyword evidence="7 14" id="KW-0547">Nucleotide-binding</keyword>
<evidence type="ECO:0000256" key="6">
    <source>
        <dbReference type="ARBA" id="ARBA00022679"/>
    </source>
</evidence>
<dbReference type="InterPro" id="IPR016030">
    <property type="entry name" value="CblAdoTrfase-like"/>
</dbReference>
<dbReference type="RefSeq" id="WP_003451906.1">
    <property type="nucleotide sequence ID" value="NC_008261.1"/>
</dbReference>
<keyword evidence="17" id="KW-1185">Reference proteome</keyword>
<evidence type="ECO:0000256" key="14">
    <source>
        <dbReference type="RuleBase" id="RU366026"/>
    </source>
</evidence>
<evidence type="ECO:0000313" key="16">
    <source>
        <dbReference type="EMBL" id="ABG82537.1"/>
    </source>
</evidence>
<evidence type="ECO:0000256" key="8">
    <source>
        <dbReference type="ARBA" id="ARBA00022840"/>
    </source>
</evidence>
<evidence type="ECO:0000256" key="4">
    <source>
        <dbReference type="ARBA" id="ARBA00020963"/>
    </source>
</evidence>
<comment type="pathway">
    <text evidence="1 14">Cofactor biosynthesis; adenosylcobalamin biosynthesis; adenosylcobalamin from cob(II)yrinate a,c-diamide: step 2/7.</text>
</comment>
<dbReference type="AlphaFoldDB" id="A0A0H2YNZ2"/>